<dbReference type="CDD" id="cd24158">
    <property type="entry name" value="NUDIX_ADPRase_Rv1700"/>
    <property type="match status" value="1"/>
</dbReference>
<dbReference type="PROSITE" id="PS51462">
    <property type="entry name" value="NUDIX"/>
    <property type="match status" value="1"/>
</dbReference>
<dbReference type="Proteomes" id="UP000321196">
    <property type="component" value="Unassembled WGS sequence"/>
</dbReference>
<protein>
    <submittedName>
        <fullName evidence="4">NUDIX hydrolase</fullName>
    </submittedName>
</protein>
<dbReference type="GO" id="GO:0005829">
    <property type="term" value="C:cytosol"/>
    <property type="evidence" value="ECO:0007669"/>
    <property type="project" value="TreeGrafter"/>
</dbReference>
<dbReference type="SUPFAM" id="SSF55811">
    <property type="entry name" value="Nudix"/>
    <property type="match status" value="1"/>
</dbReference>
<evidence type="ECO:0000256" key="2">
    <source>
        <dbReference type="ARBA" id="ARBA00022801"/>
    </source>
</evidence>
<proteinExistence type="predicted"/>
<dbReference type="GO" id="GO:0016787">
    <property type="term" value="F:hydrolase activity"/>
    <property type="evidence" value="ECO:0007669"/>
    <property type="project" value="UniProtKB-KW"/>
</dbReference>
<keyword evidence="5" id="KW-1185">Reference proteome</keyword>
<evidence type="ECO:0000259" key="3">
    <source>
        <dbReference type="PROSITE" id="PS51462"/>
    </source>
</evidence>
<dbReference type="OrthoDB" id="9806150at2"/>
<dbReference type="AlphaFoldDB" id="A0A5C8HNV4"/>
<sequence length="191" mass="21480">MTEFRDEPAEVTVQASDRPFRGRVWDVHNDTIRFGDETLHRHYIAHPGAAAVIALDENDQILILQQYRHPIRERDWEVPAGLLDVPGEDPMLAAQRELAEEVDLQAARWDHLVSFTPTPGSSSEVIHLYLARELTPTVTDFVRTGEEAEIEPHWVALDEAVSAGLAGRFRNGTLVLGALATAEFLRRERAI</sequence>
<comment type="caution">
    <text evidence="4">The sequence shown here is derived from an EMBL/GenBank/DDBJ whole genome shotgun (WGS) entry which is preliminary data.</text>
</comment>
<evidence type="ECO:0000313" key="4">
    <source>
        <dbReference type="EMBL" id="TXK04699.1"/>
    </source>
</evidence>
<dbReference type="RefSeq" id="WP_147825833.1">
    <property type="nucleotide sequence ID" value="NZ_BAAARG010000002.1"/>
</dbReference>
<accession>A0A5C8HNV4</accession>
<dbReference type="PANTHER" id="PTHR11839:SF18">
    <property type="entry name" value="NUDIX HYDROLASE DOMAIN-CONTAINING PROTEIN"/>
    <property type="match status" value="1"/>
</dbReference>
<dbReference type="InterPro" id="IPR000086">
    <property type="entry name" value="NUDIX_hydrolase_dom"/>
</dbReference>
<dbReference type="GO" id="GO:0006753">
    <property type="term" value="P:nucleoside phosphate metabolic process"/>
    <property type="evidence" value="ECO:0007669"/>
    <property type="project" value="TreeGrafter"/>
</dbReference>
<dbReference type="GO" id="GO:0019693">
    <property type="term" value="P:ribose phosphate metabolic process"/>
    <property type="evidence" value="ECO:0007669"/>
    <property type="project" value="TreeGrafter"/>
</dbReference>
<comment type="cofactor">
    <cofactor evidence="1">
        <name>Mg(2+)</name>
        <dbReference type="ChEBI" id="CHEBI:18420"/>
    </cofactor>
</comment>
<reference evidence="4 5" key="1">
    <citation type="submission" date="2019-08" db="EMBL/GenBank/DDBJ databases">
        <authorList>
            <person name="Dong K."/>
        </authorList>
    </citation>
    <scope>NUCLEOTIDE SEQUENCE [LARGE SCALE GENOMIC DNA]</scope>
    <source>
        <strain evidence="4 5">M4-8</strain>
    </source>
</reference>
<gene>
    <name evidence="4" type="ORF">FVP60_08505</name>
</gene>
<evidence type="ECO:0000256" key="1">
    <source>
        <dbReference type="ARBA" id="ARBA00001946"/>
    </source>
</evidence>
<dbReference type="Pfam" id="PF00293">
    <property type="entry name" value="NUDIX"/>
    <property type="match status" value="1"/>
</dbReference>
<dbReference type="InterPro" id="IPR015797">
    <property type="entry name" value="NUDIX_hydrolase-like_dom_sf"/>
</dbReference>
<keyword evidence="2 4" id="KW-0378">Hydrolase</keyword>
<dbReference type="EMBL" id="VRSW01000002">
    <property type="protein sequence ID" value="TXK04699.1"/>
    <property type="molecule type" value="Genomic_DNA"/>
</dbReference>
<dbReference type="Gene3D" id="3.90.79.10">
    <property type="entry name" value="Nucleoside Triphosphate Pyrophosphohydrolase"/>
    <property type="match status" value="1"/>
</dbReference>
<feature type="domain" description="Nudix hydrolase" evidence="3">
    <location>
        <begin position="44"/>
        <end position="180"/>
    </location>
</feature>
<dbReference type="PANTHER" id="PTHR11839">
    <property type="entry name" value="UDP/ADP-SUGAR PYROPHOSPHATASE"/>
    <property type="match status" value="1"/>
</dbReference>
<evidence type="ECO:0000313" key="5">
    <source>
        <dbReference type="Proteomes" id="UP000321196"/>
    </source>
</evidence>
<name>A0A5C8HNV4_9MICO</name>
<organism evidence="4 5">
    <name type="scientific">Microbacterium mitrae</name>
    <dbReference type="NCBI Taxonomy" id="664640"/>
    <lineage>
        <taxon>Bacteria</taxon>
        <taxon>Bacillati</taxon>
        <taxon>Actinomycetota</taxon>
        <taxon>Actinomycetes</taxon>
        <taxon>Micrococcales</taxon>
        <taxon>Microbacteriaceae</taxon>
        <taxon>Microbacterium</taxon>
    </lineage>
</organism>